<gene>
    <name evidence="2" type="ORF">EV03_2244</name>
</gene>
<organism evidence="2 3">
    <name type="scientific">Prochlorococcus marinus str. PAC1</name>
    <dbReference type="NCBI Taxonomy" id="59924"/>
    <lineage>
        <taxon>Bacteria</taxon>
        <taxon>Bacillati</taxon>
        <taxon>Cyanobacteriota</taxon>
        <taxon>Cyanophyceae</taxon>
        <taxon>Synechococcales</taxon>
        <taxon>Prochlorococcaceae</taxon>
        <taxon>Prochlorococcus</taxon>
    </lineage>
</organism>
<dbReference type="Pfam" id="PF09903">
    <property type="entry name" value="DUF2130"/>
    <property type="match status" value="1"/>
</dbReference>
<dbReference type="Proteomes" id="UP000030392">
    <property type="component" value="Unassembled WGS sequence"/>
</dbReference>
<evidence type="ECO:0000256" key="1">
    <source>
        <dbReference type="SAM" id="Coils"/>
    </source>
</evidence>
<name>A0A0A2C4M4_PROMR</name>
<dbReference type="InterPro" id="IPR019219">
    <property type="entry name" value="DUF2130"/>
</dbReference>
<proteinExistence type="predicted"/>
<sequence>MNEIRCPECGSTISIDEDSYSNIIKQVRDQEFDDEMKKRIEILERDKQKSVDLAIQNLRLQMQEAAFVNEKKMQGLQSQLISAQAEKTMTVNKIKHTFEKERDSLTYLLEKTREKNEFDKKLAVSDAITELKEGYEKLKNNLDKVELQKELSEKSIKMRYEIQLKDRDDLIERLRDMKTKLSTKMVGESLEQHCENEFNRIRATAFPNAYFDKDNDASYGSKGDYIFRDCDREGNEIVSIMFEMKNECDSTSSKKKNEDFLKELNKDRLEKNCEYAVLVSLLESDNDLFNAGIVDFSYRYPKMYVVRPQCFLPIISLLRNASLKALEYKSELAAIKEQNIDITNFENSLELFKDSFGKNYALASKRFETAIMEIDKSINHLQKTKDALLGADRNLRLANDKAQEVSVKRLTRNNPTMREKFDSIRKSDAA</sequence>
<evidence type="ECO:0000313" key="3">
    <source>
        <dbReference type="Proteomes" id="UP000030392"/>
    </source>
</evidence>
<evidence type="ECO:0008006" key="4">
    <source>
        <dbReference type="Google" id="ProtNLM"/>
    </source>
</evidence>
<dbReference type="PIRSF" id="PIRSF005850">
    <property type="entry name" value="UCP005850"/>
    <property type="match status" value="1"/>
</dbReference>
<protein>
    <recommendedName>
        <fullName evidence="4">DUF2130 domain-containing protein</fullName>
    </recommendedName>
</protein>
<dbReference type="EMBL" id="JNAX01000015">
    <property type="protein sequence ID" value="KGG19855.1"/>
    <property type="molecule type" value="Genomic_DNA"/>
</dbReference>
<evidence type="ECO:0000313" key="2">
    <source>
        <dbReference type="EMBL" id="KGG19855.1"/>
    </source>
</evidence>
<comment type="caution">
    <text evidence="2">The sequence shown here is derived from an EMBL/GenBank/DDBJ whole genome shotgun (WGS) entry which is preliminary data.</text>
</comment>
<dbReference type="AlphaFoldDB" id="A0A0A2C4M4"/>
<keyword evidence="1" id="KW-0175">Coiled coil</keyword>
<dbReference type="RefSeq" id="WP_036907788.1">
    <property type="nucleotide sequence ID" value="NZ_CP138967.1"/>
</dbReference>
<accession>A0A0A2C4M4</accession>
<reference evidence="3" key="1">
    <citation type="journal article" date="2014" name="Sci. Data">
        <title>Genomes of diverse isolates of the marine cyanobacterium Prochlorococcus.</title>
        <authorList>
            <person name="Biller S."/>
            <person name="Berube P."/>
            <person name="Thompson J."/>
            <person name="Kelly L."/>
            <person name="Roggensack S."/>
            <person name="Awad L."/>
            <person name="Roache-Johnson K."/>
            <person name="Ding H."/>
            <person name="Giovannoni S.J."/>
            <person name="Moore L.R."/>
            <person name="Chisholm S.W."/>
        </authorList>
    </citation>
    <scope>NUCLEOTIDE SEQUENCE [LARGE SCALE GENOMIC DNA]</scope>
    <source>
        <strain evidence="3">PAC1</strain>
    </source>
</reference>
<feature type="coiled-coil region" evidence="1">
    <location>
        <begin position="128"/>
        <end position="155"/>
    </location>
</feature>